<sequence length="258" mass="28627">MVRVLGLHRRLPILFTYNRRKKDSNKETGKGTRGSGEESKETGDQSVGTTEPTTPGVIDENGEEHRRETRHGGTRDYEASIDGGKHFSPMVEGSTSKAQNEKTTLTTISIDLKEGGKVEKGQSTDRKKLTAAVINFDGPALDWYRSQEERKAFKGWQDLKQKMLPVVLEQTFMNGLSPWLKLEVEMWEPVGLAQMTKLALKIGNRKMVQKECGLNSKATQRTPSARSTSATTASEGTTTGGWPMRTITLRKVATGDNR</sequence>
<organism evidence="2 3">
    <name type="scientific">Cucumis melo var. makuwa</name>
    <name type="common">Oriental melon</name>
    <dbReference type="NCBI Taxonomy" id="1194695"/>
    <lineage>
        <taxon>Eukaryota</taxon>
        <taxon>Viridiplantae</taxon>
        <taxon>Streptophyta</taxon>
        <taxon>Embryophyta</taxon>
        <taxon>Tracheophyta</taxon>
        <taxon>Spermatophyta</taxon>
        <taxon>Magnoliopsida</taxon>
        <taxon>eudicotyledons</taxon>
        <taxon>Gunneridae</taxon>
        <taxon>Pentapetalae</taxon>
        <taxon>rosids</taxon>
        <taxon>fabids</taxon>
        <taxon>Cucurbitales</taxon>
        <taxon>Cucurbitaceae</taxon>
        <taxon>Benincaseae</taxon>
        <taxon>Cucumis</taxon>
    </lineage>
</organism>
<protein>
    <submittedName>
        <fullName evidence="2">Transposon Tf2-1 polyprotein isoform X1</fullName>
    </submittedName>
</protein>
<reference evidence="2 3" key="1">
    <citation type="submission" date="2019-08" db="EMBL/GenBank/DDBJ databases">
        <title>Draft genome sequences of two oriental melons (Cucumis melo L. var makuwa).</title>
        <authorList>
            <person name="Kwon S.-Y."/>
        </authorList>
    </citation>
    <scope>NUCLEOTIDE SEQUENCE [LARGE SCALE GENOMIC DNA]</scope>
    <source>
        <strain evidence="3">cv. Chang Bougi</strain>
        <tissue evidence="2">Leaf</tissue>
    </source>
</reference>
<feature type="compositionally biased region" description="Basic and acidic residues" evidence="1">
    <location>
        <begin position="63"/>
        <end position="78"/>
    </location>
</feature>
<proteinExistence type="predicted"/>
<evidence type="ECO:0000313" key="3">
    <source>
        <dbReference type="Proteomes" id="UP000321947"/>
    </source>
</evidence>
<comment type="caution">
    <text evidence="2">The sequence shown here is derived from an EMBL/GenBank/DDBJ whole genome shotgun (WGS) entry which is preliminary data.</text>
</comment>
<feature type="compositionally biased region" description="Polar residues" evidence="1">
    <location>
        <begin position="44"/>
        <end position="53"/>
    </location>
</feature>
<dbReference type="AlphaFoldDB" id="A0A5D3BYN7"/>
<feature type="region of interest" description="Disordered" evidence="1">
    <location>
        <begin position="22"/>
        <end position="83"/>
    </location>
</feature>
<feature type="region of interest" description="Disordered" evidence="1">
    <location>
        <begin position="214"/>
        <end position="258"/>
    </location>
</feature>
<evidence type="ECO:0000313" key="2">
    <source>
        <dbReference type="EMBL" id="TYK04883.1"/>
    </source>
</evidence>
<gene>
    <name evidence="2" type="ORF">E5676_scaffold143G00760</name>
</gene>
<dbReference type="Proteomes" id="UP000321947">
    <property type="component" value="Unassembled WGS sequence"/>
</dbReference>
<feature type="compositionally biased region" description="Basic and acidic residues" evidence="1">
    <location>
        <begin position="24"/>
        <end position="43"/>
    </location>
</feature>
<dbReference type="EMBL" id="SSTD01014011">
    <property type="protein sequence ID" value="TYK04883.1"/>
    <property type="molecule type" value="Genomic_DNA"/>
</dbReference>
<name>A0A5D3BYN7_CUCMM</name>
<evidence type="ECO:0000256" key="1">
    <source>
        <dbReference type="SAM" id="MobiDB-lite"/>
    </source>
</evidence>
<accession>A0A5D3BYN7</accession>
<feature type="compositionally biased region" description="Low complexity" evidence="1">
    <location>
        <begin position="218"/>
        <end position="241"/>
    </location>
</feature>